<dbReference type="AlphaFoldDB" id="A0A7W8P5X2"/>
<evidence type="ECO:0000313" key="1">
    <source>
        <dbReference type="EMBL" id="MBB5405929.1"/>
    </source>
</evidence>
<dbReference type="GO" id="GO:0008483">
    <property type="term" value="F:transaminase activity"/>
    <property type="evidence" value="ECO:0007669"/>
    <property type="project" value="UniProtKB-KW"/>
</dbReference>
<name>A0A7W8P5X2_9BURK</name>
<evidence type="ECO:0000313" key="2">
    <source>
        <dbReference type="Proteomes" id="UP000592820"/>
    </source>
</evidence>
<dbReference type="InterPro" id="IPR015422">
    <property type="entry name" value="PyrdxlP-dep_Trfase_small"/>
</dbReference>
<accession>A0A7W8P5X2</accession>
<dbReference type="EMBL" id="JACHDE010000049">
    <property type="protein sequence ID" value="MBB5405929.1"/>
    <property type="molecule type" value="Genomic_DNA"/>
</dbReference>
<comment type="caution">
    <text evidence="1">The sequence shown here is derived from an EMBL/GenBank/DDBJ whole genome shotgun (WGS) entry which is preliminary data.</text>
</comment>
<sequence>MLMAIQLMQDPATRTPFPAQRRINASVVNAAREQGLLVRALGTDIVRRITAAFDDVLPRVVAAK</sequence>
<protein>
    <submittedName>
        <fullName evidence="1">Adenosylmethionine-8-amino-7-oxononanoate aminotransferase</fullName>
    </submittedName>
</protein>
<proteinExistence type="predicted"/>
<gene>
    <name evidence="1" type="ORF">HDG41_008028</name>
</gene>
<reference evidence="1 2" key="1">
    <citation type="submission" date="2020-08" db="EMBL/GenBank/DDBJ databases">
        <title>Genomic Encyclopedia of Type Strains, Phase IV (KMG-V): Genome sequencing to study the core and pangenomes of soil and plant-associated prokaryotes.</title>
        <authorList>
            <person name="Whitman W."/>
        </authorList>
    </citation>
    <scope>NUCLEOTIDE SEQUENCE [LARGE SCALE GENOMIC DNA]</scope>
    <source>
        <strain evidence="1 2">JPY162</strain>
    </source>
</reference>
<keyword evidence="1" id="KW-0808">Transferase</keyword>
<dbReference type="Gene3D" id="3.90.1150.10">
    <property type="entry name" value="Aspartate Aminotransferase, domain 1"/>
    <property type="match status" value="1"/>
</dbReference>
<organism evidence="1 2">
    <name type="scientific">Paraburkholderia youngii</name>
    <dbReference type="NCBI Taxonomy" id="2782701"/>
    <lineage>
        <taxon>Bacteria</taxon>
        <taxon>Pseudomonadati</taxon>
        <taxon>Pseudomonadota</taxon>
        <taxon>Betaproteobacteria</taxon>
        <taxon>Burkholderiales</taxon>
        <taxon>Burkholderiaceae</taxon>
        <taxon>Paraburkholderia</taxon>
    </lineage>
</organism>
<dbReference type="Proteomes" id="UP000592820">
    <property type="component" value="Unassembled WGS sequence"/>
</dbReference>
<keyword evidence="1" id="KW-0032">Aminotransferase</keyword>